<dbReference type="EMBL" id="JAVHJS010000010">
    <property type="protein sequence ID" value="KAK2845862.1"/>
    <property type="molecule type" value="Genomic_DNA"/>
</dbReference>
<evidence type="ECO:0000313" key="3">
    <source>
        <dbReference type="Proteomes" id="UP001187315"/>
    </source>
</evidence>
<protein>
    <submittedName>
        <fullName evidence="2">Uncharacterized protein</fullName>
    </submittedName>
</protein>
<keyword evidence="3" id="KW-1185">Reference proteome</keyword>
<reference evidence="2" key="1">
    <citation type="submission" date="2023-08" db="EMBL/GenBank/DDBJ databases">
        <title>Pelteobagrus vachellii genome.</title>
        <authorList>
            <person name="Liu H."/>
        </authorList>
    </citation>
    <scope>NUCLEOTIDE SEQUENCE</scope>
    <source>
        <strain evidence="2">PRFRI_2022a</strain>
        <tissue evidence="2">Muscle</tissue>
    </source>
</reference>
<gene>
    <name evidence="2" type="ORF">Q7C36_010716</name>
</gene>
<evidence type="ECO:0000256" key="1">
    <source>
        <dbReference type="SAM" id="MobiDB-lite"/>
    </source>
</evidence>
<dbReference type="AlphaFoldDB" id="A0AA88MV74"/>
<name>A0AA88MV74_TACVA</name>
<proteinExistence type="predicted"/>
<sequence length="215" mass="24035">MFINGAHLTIRVSTSIKQQDNQGEPKARYQLAVITLRACKFTHAARVDARAPLSSVIRQRRVSNDHMPGSEAEIAPGRQPAHERSLRKRNPVLACVSQTESPFLSHAPFSNRFSIVSRAYASDVSIRGCAGKRSTSLLVHTEENPDRVQTEDEDRLCALTVTSETQRQSCISSPKAPKIQQHTFQSNPEKLIADLLAANKQYCRITTKYQADVFY</sequence>
<dbReference type="Proteomes" id="UP001187315">
    <property type="component" value="Unassembled WGS sequence"/>
</dbReference>
<evidence type="ECO:0000313" key="2">
    <source>
        <dbReference type="EMBL" id="KAK2845862.1"/>
    </source>
</evidence>
<comment type="caution">
    <text evidence="2">The sequence shown here is derived from an EMBL/GenBank/DDBJ whole genome shotgun (WGS) entry which is preliminary data.</text>
</comment>
<accession>A0AA88MV74</accession>
<organism evidence="2 3">
    <name type="scientific">Tachysurus vachellii</name>
    <name type="common">Darkbarbel catfish</name>
    <name type="synonym">Pelteobagrus vachellii</name>
    <dbReference type="NCBI Taxonomy" id="175792"/>
    <lineage>
        <taxon>Eukaryota</taxon>
        <taxon>Metazoa</taxon>
        <taxon>Chordata</taxon>
        <taxon>Craniata</taxon>
        <taxon>Vertebrata</taxon>
        <taxon>Euteleostomi</taxon>
        <taxon>Actinopterygii</taxon>
        <taxon>Neopterygii</taxon>
        <taxon>Teleostei</taxon>
        <taxon>Ostariophysi</taxon>
        <taxon>Siluriformes</taxon>
        <taxon>Bagridae</taxon>
        <taxon>Tachysurus</taxon>
    </lineage>
</organism>
<feature type="region of interest" description="Disordered" evidence="1">
    <location>
        <begin position="63"/>
        <end position="86"/>
    </location>
</feature>